<dbReference type="OrthoDB" id="7295432at2"/>
<dbReference type="EMBL" id="VTTN01000013">
    <property type="protein sequence ID" value="KAA0592943.1"/>
    <property type="molecule type" value="Genomic_DNA"/>
</dbReference>
<dbReference type="RefSeq" id="WP_149233937.1">
    <property type="nucleotide sequence ID" value="NZ_JALJXJ010000015.1"/>
</dbReference>
<feature type="coiled-coil region" evidence="1">
    <location>
        <begin position="320"/>
        <end position="347"/>
    </location>
</feature>
<proteinExistence type="predicted"/>
<gene>
    <name evidence="2" type="ORF">FZ942_25810</name>
</gene>
<reference evidence="2 3" key="1">
    <citation type="submission" date="2019-08" db="EMBL/GenBank/DDBJ databases">
        <authorList>
            <person name="Grouzdev D."/>
            <person name="Tikhonova E."/>
            <person name="Kravchenko I."/>
        </authorList>
    </citation>
    <scope>NUCLEOTIDE SEQUENCE [LARGE SCALE GENOMIC DNA]</scope>
    <source>
        <strain evidence="2 3">59b</strain>
    </source>
</reference>
<sequence length="1483" mass="153895">MTNEQAQTEKAVQALSQALQAGAGFLRGFGTSADQVTRVMDALKLKIDPVASAIADMNREIGQLGAAEGAARSALNVLQQINQQREKEGKAPLTTVSPEYLTLLGKAQEVETKRVESATAARAKVLDLEKQITAAQAAGNTTLAAKLERQKSVTEMVARGVDPAVAAANAQQAYDLAIAGAGAAAGQAAKEILLAADAQMVMAQAAGLGEAATRQATYATKLAQEAAKGNGNVLAVQAANRREEAAAIVQIRNETVRSLELETANTNALTTAMAAGGAAVRVAQEQEYKLALIRKLGTDATVAGTEAQQALNAAMDAYRKNRAANDNNRLQQERQSANDNLVLAQRELELMGQAEPVRERALTTLRNQQEAARKVAELGEDGARQWLAWQEQIADKRAMIDYLKSVQQTAKEISSDISEALYDRLMDPGKATSVVDVFKSIFKRIAIAALETNIVLPIVTQVVGSAPGLFGIQAPAGAAGTATNSLTSSLTNTALSQGGSWAMDKLGITGGMSGLMNTPLWTGSSGIAPGFVDVVGSEAITNTASMTGGGATLGGVLGAAGAGSLGGMLGGLAGTATNSKVVGGGVGAVAGAGAGYLSTLIGLSSLGGPAGAAIGAVVGLIMGLVGTQKATVGPTASADITINAGGKSATAGNFQVDNDGKIEDAQKLGTAFSTIFTAAAAGGGTLKQDFGIGQTAAKGLYVSGSVPYREFGKGDDALGNLLRYTLLEQGGLSNAGAAVTKAIRNTKATSYEDAAKDIALGSGIDAGTTALAALDKSLNSFTRAAKDATTESLKPMLDELERAKGLDLSGEYVKLATDQLNAYLDQLRNPPDYTQTEQDMAALTGQFAAIREAYQQLNPALAATVDQIEAETRARIKASVQDDANRQLNSALGRDYLNFINDLVKTRDTNARNLTAVGLSTQRATEIFDASLKSLLGGLDASQLDIIAASFTGSIHDLAVGMRDAAAATEGATKAAERAAYQADLNSRMYAALGNDRGAGLIALDQQQAVELAQARAAGYDTTQLRMVQAAERSAKAFQLAQADVLAAYDVQITAQQALVESLQAGAEAVKQFRQAYDALAVNDNSPLNARDRLAEARRQFETAYATAKDASASEAEKTAALATLQQLGPTLVQLAKGFYGSTDTRDYDRVRQVFAEFAGLQSDGVDTAQQQLDTANATLKELQRQRADAASLGQKQYGALTGLKDVMDQSYAVWLAALGPLKALTGTNDNRPHYSAPAAVQSAWDGLSAEQQHGIARAMGWGGDIDEAFNIWLATSTQRATTFGADVTAIAGGARYGAPDEVGRAWEALTQAQQLAAVRAAGYDGGIDSGLNAWVKLGHQAAFEAAVRAQAHLAGIPGYAVGTPSALPGLAWVGERGPELVQMAGGERVYPHEASMAMARRFQAANDRWGGNVTALRAPGIPPIVINTAGLEQRLDRAVAVLERILGAIEDGDDETVSAISGLARRLDRSAAPVGQRRAVNG</sequence>
<protein>
    <recommendedName>
        <fullName evidence="4">Bacteriophage tail tape measure N-terminal domain-containing protein</fullName>
    </recommendedName>
</protein>
<name>A0A5A9GF04_AZOLI</name>
<keyword evidence="1" id="KW-0175">Coiled coil</keyword>
<keyword evidence="3" id="KW-1185">Reference proteome</keyword>
<organism evidence="2 3">
    <name type="scientific">Azospirillum lipoferum</name>
    <dbReference type="NCBI Taxonomy" id="193"/>
    <lineage>
        <taxon>Bacteria</taxon>
        <taxon>Pseudomonadati</taxon>
        <taxon>Pseudomonadota</taxon>
        <taxon>Alphaproteobacteria</taxon>
        <taxon>Rhodospirillales</taxon>
        <taxon>Azospirillaceae</taxon>
        <taxon>Azospirillum</taxon>
    </lineage>
</organism>
<evidence type="ECO:0000313" key="2">
    <source>
        <dbReference type="EMBL" id="KAA0592943.1"/>
    </source>
</evidence>
<evidence type="ECO:0000256" key="1">
    <source>
        <dbReference type="SAM" id="Coils"/>
    </source>
</evidence>
<evidence type="ECO:0008006" key="4">
    <source>
        <dbReference type="Google" id="ProtNLM"/>
    </source>
</evidence>
<evidence type="ECO:0000313" key="3">
    <source>
        <dbReference type="Proteomes" id="UP000324927"/>
    </source>
</evidence>
<feature type="coiled-coil region" evidence="1">
    <location>
        <begin position="1166"/>
        <end position="1193"/>
    </location>
</feature>
<accession>A0A5A9GF04</accession>
<comment type="caution">
    <text evidence="2">The sequence shown here is derived from an EMBL/GenBank/DDBJ whole genome shotgun (WGS) entry which is preliminary data.</text>
</comment>
<dbReference type="Proteomes" id="UP000324927">
    <property type="component" value="Unassembled WGS sequence"/>
</dbReference>